<dbReference type="InterPro" id="IPR038740">
    <property type="entry name" value="BioF2-like_GNAT_dom"/>
</dbReference>
<dbReference type="KEGG" id="ccot:CCAX7_34630"/>
<dbReference type="InterPro" id="IPR016181">
    <property type="entry name" value="Acyl_CoA_acyltransferase"/>
</dbReference>
<evidence type="ECO:0000313" key="1">
    <source>
        <dbReference type="EMBL" id="BDI31412.1"/>
    </source>
</evidence>
<name>A0A402CYA4_9BACT</name>
<protein>
    <submittedName>
        <fullName evidence="1">Uncharacterized protein</fullName>
    </submittedName>
</protein>
<gene>
    <name evidence="1" type="ORF">CCAX7_34630</name>
</gene>
<dbReference type="Proteomes" id="UP000287394">
    <property type="component" value="Chromosome"/>
</dbReference>
<proteinExistence type="predicted"/>
<dbReference type="AlphaFoldDB" id="A0A402CYA4"/>
<accession>A0A402CYA4</accession>
<reference evidence="1 2" key="1">
    <citation type="journal article" date="2019" name="Int. J. Syst. Evol. Microbiol.">
        <title>Capsulimonas corticalis gen. nov., sp. nov., an aerobic capsulated bacterium, of a novel bacterial order, Capsulimonadales ord. nov., of the class Armatimonadia of the phylum Armatimonadetes.</title>
        <authorList>
            <person name="Li J."/>
            <person name="Kudo C."/>
            <person name="Tonouchi A."/>
        </authorList>
    </citation>
    <scope>NUCLEOTIDE SEQUENCE [LARGE SCALE GENOMIC DNA]</scope>
    <source>
        <strain evidence="1 2">AX-7</strain>
    </source>
</reference>
<keyword evidence="2" id="KW-1185">Reference proteome</keyword>
<dbReference type="SUPFAM" id="SSF55729">
    <property type="entry name" value="Acyl-CoA N-acyltransferases (Nat)"/>
    <property type="match status" value="1"/>
</dbReference>
<organism evidence="1 2">
    <name type="scientific">Capsulimonas corticalis</name>
    <dbReference type="NCBI Taxonomy" id="2219043"/>
    <lineage>
        <taxon>Bacteria</taxon>
        <taxon>Bacillati</taxon>
        <taxon>Armatimonadota</taxon>
        <taxon>Armatimonadia</taxon>
        <taxon>Capsulimonadales</taxon>
        <taxon>Capsulimonadaceae</taxon>
        <taxon>Capsulimonas</taxon>
    </lineage>
</organism>
<dbReference type="Pfam" id="PF13480">
    <property type="entry name" value="Acetyltransf_6"/>
    <property type="match status" value="1"/>
</dbReference>
<dbReference type="Gene3D" id="3.40.630.30">
    <property type="match status" value="1"/>
</dbReference>
<dbReference type="EMBL" id="AP025739">
    <property type="protein sequence ID" value="BDI31412.1"/>
    <property type="molecule type" value="Genomic_DNA"/>
</dbReference>
<dbReference type="RefSeq" id="WP_165864313.1">
    <property type="nucleotide sequence ID" value="NZ_AP025739.1"/>
</dbReference>
<evidence type="ECO:0000313" key="2">
    <source>
        <dbReference type="Proteomes" id="UP000287394"/>
    </source>
</evidence>
<sequence length="376" mass="42106">MKSDERGNIVAETVTDVAGLERLANEWRALADSCPAATIFQTYEWNAVWWRRLGRAPGRRLHVIALRGADGALVGLAPLMTSFWRGSPLRLLSFLGVGASDYTDILAAPGREADVADAFYRTLASSGGWQVFDCAQLRVGGLLTDVLPKPGVRLSWSETVGEPCPYVALPADWNGFLAGLGKKTRANVGYYDRALQKIYEVEIASVSDSGELPEEMTRLFDLHQRRWNQRWLPGVFGGKRIQAFHRELAEALLERGWLRLFCLRLDGETQACLYCFSFGDRMCYYQGGFEPTLAKLSLGTVLTARAVQTAIAEGKTTFDLLRGDEPYKAKWTGTSHVNRRRMITKYRFPLGMIAAGMQRAEGAIERRVKEWARTRK</sequence>